<dbReference type="AlphaFoldDB" id="A0A6J7RY33"/>
<dbReference type="Gene3D" id="2.40.50.140">
    <property type="entry name" value="Nucleic acid-binding proteins"/>
    <property type="match status" value="1"/>
</dbReference>
<sequence>MIGASPLRPWPLSTALEHYSATMSPTSSRRPGILSRWTQTQTEVDSDRLESDATAHGATHIRDCLGGQPSTVIGRLRSVTLRPVAKAPAVEAELYDGTGRLTLLFLGRRRIPGITPGRHLVVHGRVIQRDGERAMVNPRYELLPNAVE</sequence>
<dbReference type="EMBL" id="CAFBPU010000024">
    <property type="protein sequence ID" value="CAB5033761.1"/>
    <property type="molecule type" value="Genomic_DNA"/>
</dbReference>
<organism evidence="2">
    <name type="scientific">freshwater metagenome</name>
    <dbReference type="NCBI Taxonomy" id="449393"/>
    <lineage>
        <taxon>unclassified sequences</taxon>
        <taxon>metagenomes</taxon>
        <taxon>ecological metagenomes</taxon>
    </lineage>
</organism>
<proteinExistence type="predicted"/>
<protein>
    <submittedName>
        <fullName evidence="2">Unannotated protein</fullName>
    </submittedName>
</protein>
<dbReference type="SUPFAM" id="SSF50249">
    <property type="entry name" value="Nucleic acid-binding proteins"/>
    <property type="match status" value="1"/>
</dbReference>
<name>A0A6J7RY33_9ZZZZ</name>
<evidence type="ECO:0000313" key="1">
    <source>
        <dbReference type="EMBL" id="CAB4949561.1"/>
    </source>
</evidence>
<dbReference type="InterPro" id="IPR012340">
    <property type="entry name" value="NA-bd_OB-fold"/>
</dbReference>
<reference evidence="2" key="1">
    <citation type="submission" date="2020-05" db="EMBL/GenBank/DDBJ databases">
        <authorList>
            <person name="Chiriac C."/>
            <person name="Salcher M."/>
            <person name="Ghai R."/>
            <person name="Kavagutti S V."/>
        </authorList>
    </citation>
    <scope>NUCLEOTIDE SEQUENCE</scope>
</reference>
<evidence type="ECO:0000313" key="2">
    <source>
        <dbReference type="EMBL" id="CAB5033761.1"/>
    </source>
</evidence>
<accession>A0A6J7RY33</accession>
<dbReference type="CDD" id="cd04488">
    <property type="entry name" value="RecG_wedge_OBF"/>
    <property type="match status" value="1"/>
</dbReference>
<gene>
    <name evidence="1" type="ORF">UFOPK3752_01567</name>
    <name evidence="2" type="ORF">UFOPK4150_01282</name>
</gene>
<dbReference type="EMBL" id="CAFBND010000070">
    <property type="protein sequence ID" value="CAB4949561.1"/>
    <property type="molecule type" value="Genomic_DNA"/>
</dbReference>
<dbReference type="PIRSF" id="PIRSF006910">
    <property type="entry name" value="NA_bind_Rv2694c_prd"/>
    <property type="match status" value="1"/>
</dbReference>
<dbReference type="InterPro" id="IPR016499">
    <property type="entry name" value="NucleicA-bd_Rv2694c_prd"/>
</dbReference>